<feature type="transmembrane region" description="Helical" evidence="1">
    <location>
        <begin position="6"/>
        <end position="27"/>
    </location>
</feature>
<reference evidence="3 4" key="1">
    <citation type="submission" date="2020-05" db="EMBL/GenBank/DDBJ databases">
        <title>Azospirillum oleiclasticum sp. nov, a nitrogen-fixing and heavy crude oil-emulsifying bacterium isolated from the crude oil of Yumen Oilfield.</title>
        <authorList>
            <person name="Wu D."/>
            <person name="Cai M."/>
            <person name="Zhang X."/>
        </authorList>
    </citation>
    <scope>NUCLEOTIDE SEQUENCE [LARGE SCALE GENOMIC DNA]</scope>
    <source>
        <strain evidence="3 4">ROY-1-1-2</strain>
    </source>
</reference>
<gene>
    <name evidence="3" type="ORF">HND93_31810</name>
</gene>
<accession>A0ABX2TJB1</accession>
<keyword evidence="1" id="KW-1133">Transmembrane helix</keyword>
<name>A0ABX2TJB1_9PROT</name>
<evidence type="ECO:0000259" key="2">
    <source>
        <dbReference type="Pfam" id="PF07331"/>
    </source>
</evidence>
<dbReference type="InterPro" id="IPR009936">
    <property type="entry name" value="DUF1468"/>
</dbReference>
<evidence type="ECO:0000313" key="4">
    <source>
        <dbReference type="Proteomes" id="UP000584642"/>
    </source>
</evidence>
<keyword evidence="4" id="KW-1185">Reference proteome</keyword>
<keyword evidence="1" id="KW-0812">Transmembrane</keyword>
<feature type="transmembrane region" description="Helical" evidence="1">
    <location>
        <begin position="39"/>
        <end position="57"/>
    </location>
</feature>
<dbReference type="Proteomes" id="UP000584642">
    <property type="component" value="Unassembled WGS sequence"/>
</dbReference>
<organism evidence="3 4">
    <name type="scientific">Azospirillum oleiclasticum</name>
    <dbReference type="NCBI Taxonomy" id="2735135"/>
    <lineage>
        <taxon>Bacteria</taxon>
        <taxon>Pseudomonadati</taxon>
        <taxon>Pseudomonadota</taxon>
        <taxon>Alphaproteobacteria</taxon>
        <taxon>Rhodospirillales</taxon>
        <taxon>Azospirillaceae</taxon>
        <taxon>Azospirillum</taxon>
    </lineage>
</organism>
<comment type="caution">
    <text evidence="3">The sequence shown here is derived from an EMBL/GenBank/DDBJ whole genome shotgun (WGS) entry which is preliminary data.</text>
</comment>
<sequence length="152" mass="15646">MTIRHLTAGGIFAAIALFFLATSLLTLDTGTTLRMGPGFMPVLLSVLLLVLAIAVALERDPEQEAGARPVPWRGLLFITLAPLLFAVSIKGLGLAPALLVLIATSAFASRTMGIGQAVVMTAVMLGVAVGVFSHLLGLPYPLLGPWLSGGAG</sequence>
<dbReference type="Pfam" id="PF07331">
    <property type="entry name" value="TctB"/>
    <property type="match status" value="1"/>
</dbReference>
<keyword evidence="1" id="KW-0472">Membrane</keyword>
<evidence type="ECO:0000313" key="3">
    <source>
        <dbReference type="EMBL" id="NYZ24316.1"/>
    </source>
</evidence>
<feature type="domain" description="DUF1468" evidence="2">
    <location>
        <begin position="8"/>
        <end position="141"/>
    </location>
</feature>
<evidence type="ECO:0000256" key="1">
    <source>
        <dbReference type="SAM" id="Phobius"/>
    </source>
</evidence>
<dbReference type="EMBL" id="JABFDB010000039">
    <property type="protein sequence ID" value="NYZ24316.1"/>
    <property type="molecule type" value="Genomic_DNA"/>
</dbReference>
<proteinExistence type="predicted"/>
<feature type="transmembrane region" description="Helical" evidence="1">
    <location>
        <begin position="114"/>
        <end position="136"/>
    </location>
</feature>
<protein>
    <submittedName>
        <fullName evidence="3">Tripartite tricarboxylate transporter TctB family protein</fullName>
    </submittedName>
</protein>
<dbReference type="RefSeq" id="WP_180286092.1">
    <property type="nucleotide sequence ID" value="NZ_JABFDB010000039.1"/>
</dbReference>